<sequence>MKQVSSVLLLTVLVQLAASKISNAVPSSIPRGYHGNLKVHQARPVRQLQYKTIEELQQESATPYSGDYYGQPAPENYREASPRTCGHKKDQSSPLPACPCPACLRSTPGPLPGEYQHISVPVQSYQSYQSYKPVYTSYKKPCYKSADEDTTNPEVSEFADPALRDTALYQAIGKSLGSGYDMNAPAPAMIAPEIPEYGRQAQYLNAPLPEMRSAYAPEMKAAYAPEMKAAYAPEMKAAYAPEMKSAYAPEMKAAIAPEMSRAVYADQRAVIAPEQRNAYLGESRSARCTRT</sequence>
<gene>
    <name evidence="2" type="ORF">BEMITA_LOCUS10393</name>
</gene>
<keyword evidence="1" id="KW-0732">Signal</keyword>
<reference evidence="2" key="1">
    <citation type="submission" date="2021-12" db="EMBL/GenBank/DDBJ databases">
        <authorList>
            <person name="King R."/>
        </authorList>
    </citation>
    <scope>NUCLEOTIDE SEQUENCE</scope>
</reference>
<keyword evidence="3" id="KW-1185">Reference proteome</keyword>
<feature type="chain" id="PRO_5040175151" evidence="1">
    <location>
        <begin position="20"/>
        <end position="291"/>
    </location>
</feature>
<proteinExistence type="predicted"/>
<name>A0A9P0F720_BEMTA</name>
<protein>
    <submittedName>
        <fullName evidence="2">Uncharacterized protein</fullName>
    </submittedName>
</protein>
<feature type="signal peptide" evidence="1">
    <location>
        <begin position="1"/>
        <end position="19"/>
    </location>
</feature>
<dbReference type="AlphaFoldDB" id="A0A9P0F720"/>
<dbReference type="EMBL" id="OU963867">
    <property type="protein sequence ID" value="CAH0391808.1"/>
    <property type="molecule type" value="Genomic_DNA"/>
</dbReference>
<organism evidence="2 3">
    <name type="scientific">Bemisia tabaci</name>
    <name type="common">Sweetpotato whitefly</name>
    <name type="synonym">Aleurodes tabaci</name>
    <dbReference type="NCBI Taxonomy" id="7038"/>
    <lineage>
        <taxon>Eukaryota</taxon>
        <taxon>Metazoa</taxon>
        <taxon>Ecdysozoa</taxon>
        <taxon>Arthropoda</taxon>
        <taxon>Hexapoda</taxon>
        <taxon>Insecta</taxon>
        <taxon>Pterygota</taxon>
        <taxon>Neoptera</taxon>
        <taxon>Paraneoptera</taxon>
        <taxon>Hemiptera</taxon>
        <taxon>Sternorrhyncha</taxon>
        <taxon>Aleyrodoidea</taxon>
        <taxon>Aleyrodidae</taxon>
        <taxon>Aleyrodinae</taxon>
        <taxon>Bemisia</taxon>
    </lineage>
</organism>
<evidence type="ECO:0000313" key="2">
    <source>
        <dbReference type="EMBL" id="CAH0391808.1"/>
    </source>
</evidence>
<evidence type="ECO:0000313" key="3">
    <source>
        <dbReference type="Proteomes" id="UP001152759"/>
    </source>
</evidence>
<evidence type="ECO:0000256" key="1">
    <source>
        <dbReference type="SAM" id="SignalP"/>
    </source>
</evidence>
<dbReference type="Proteomes" id="UP001152759">
    <property type="component" value="Chromosome 6"/>
</dbReference>
<accession>A0A9P0F720</accession>